<evidence type="ECO:0000256" key="6">
    <source>
        <dbReference type="ARBA" id="ARBA00023136"/>
    </source>
</evidence>
<dbReference type="GO" id="GO:0000272">
    <property type="term" value="P:polysaccharide catabolic process"/>
    <property type="evidence" value="ECO:0007669"/>
    <property type="project" value="UniProtKB-KW"/>
</dbReference>
<keyword evidence="4" id="KW-1003">Cell membrane</keyword>
<gene>
    <name evidence="17" type="primary">Aste57867_8921</name>
    <name evidence="16" type="ORF">As57867_008886</name>
    <name evidence="17" type="ORF">ASTE57867_8921</name>
</gene>
<dbReference type="Pfam" id="PF00652">
    <property type="entry name" value="Ricin_B_lectin"/>
    <property type="match status" value="2"/>
</dbReference>
<dbReference type="Gene3D" id="3.20.20.80">
    <property type="entry name" value="Glycosidases"/>
    <property type="match status" value="1"/>
</dbReference>
<evidence type="ECO:0000313" key="16">
    <source>
        <dbReference type="EMBL" id="KAF0700585.1"/>
    </source>
</evidence>
<feature type="domain" description="Ricin B lectin" evidence="15">
    <location>
        <begin position="483"/>
        <end position="608"/>
    </location>
</feature>
<dbReference type="Proteomes" id="UP000332933">
    <property type="component" value="Unassembled WGS sequence"/>
</dbReference>
<dbReference type="InterPro" id="IPR000772">
    <property type="entry name" value="Ricin_B_lectin"/>
</dbReference>
<reference evidence="17 18" key="1">
    <citation type="submission" date="2019-03" db="EMBL/GenBank/DDBJ databases">
        <authorList>
            <person name="Gaulin E."/>
            <person name="Dumas B."/>
        </authorList>
    </citation>
    <scope>NUCLEOTIDE SEQUENCE [LARGE SCALE GENOMIC DNA]</scope>
    <source>
        <strain evidence="17">CBS 568.67</strain>
    </source>
</reference>
<evidence type="ECO:0000256" key="12">
    <source>
        <dbReference type="ARBA" id="ARBA00042373"/>
    </source>
</evidence>
<keyword evidence="9" id="KW-0961">Cell wall biogenesis/degradation</keyword>
<keyword evidence="18" id="KW-1185">Reference proteome</keyword>
<evidence type="ECO:0000256" key="7">
    <source>
        <dbReference type="ARBA" id="ARBA00023180"/>
    </source>
</evidence>
<evidence type="ECO:0000256" key="5">
    <source>
        <dbReference type="ARBA" id="ARBA00022801"/>
    </source>
</evidence>
<protein>
    <recommendedName>
        <fullName evidence="3">glucan endo-1,3-beta-D-glucosidase</fullName>
        <ecNumber evidence="3">3.2.1.39</ecNumber>
    </recommendedName>
    <alternativeName>
        <fullName evidence="13">Endo-1,3-beta-glucanase btgC</fullName>
    </alternativeName>
    <alternativeName>
        <fullName evidence="12">Laminarinase btgC</fullName>
    </alternativeName>
</protein>
<dbReference type="Gene3D" id="2.80.10.50">
    <property type="match status" value="3"/>
</dbReference>
<feature type="signal peptide" evidence="14">
    <location>
        <begin position="1"/>
        <end position="19"/>
    </location>
</feature>
<evidence type="ECO:0000313" key="18">
    <source>
        <dbReference type="Proteomes" id="UP000332933"/>
    </source>
</evidence>
<sequence length="632" mass="70598">MKTPSALFLAALAASSTMALDREMYGIDYDTRPSQWGGCKDDATFHADFKVIRQLTKAIRVYTTENDCIDRLLNVAAAEDLRVWLGLWSNIDPSLDSYAKEFKVLQRLVKQHRVRNDNVMGIHVASEAMFRWYSEGPHDWANTTGSDQLIANLNETRNFLRDNGLVFPVTIADVVDTYKSLPKLFDVVDVVSVNQFSQWEGVSGADGVNVLFNRLQDVQQRAKAAGKIVLISETGWSAAGNVSAIKEASPASQARYLRDFMRYTEQQNIAYYYFTSFQLKWGNDTDFGVVEQNFGIFDVNRKMNPAVANITLGKYHKPTRLWNNGQVLKADESGALSLGEPADGLSNSLDHEIWFYDEELLTFRSRANNQCLDTYADAQGSHLHVYWCDGSNYNQKWRFKPDGTFQTVSYATPTFSDVTPDAAIAGKGVNVSDSNVTVPVGSFFASSKSSHGKCLTAQGNSVAMIDCKYDDATKWSVRPLDTEDIVIRSLDTNLKITEDYGRVTATAQDSTDVRPDGQIWYYDPLLQRIRNKANGRTCLDLVENQANGLVQGRWCDHTHSQSWSYNDQTGQIQNLGKLGQCIYADQANAELRVAFCDVKARNQKWVLELQNPPAAAYGAFSLNAAAPAPCHH</sequence>
<reference evidence="16" key="2">
    <citation type="submission" date="2019-06" db="EMBL/GenBank/DDBJ databases">
        <title>Genomics analysis of Aphanomyces spp. identifies a new class of oomycete effector associated with host adaptation.</title>
        <authorList>
            <person name="Gaulin E."/>
        </authorList>
    </citation>
    <scope>NUCLEOTIDE SEQUENCE</scope>
    <source>
        <strain evidence="16">CBS 578.67</strain>
    </source>
</reference>
<comment type="subcellular location">
    <subcellularLocation>
        <location evidence="2">Cell membrane</location>
    </subcellularLocation>
</comment>
<dbReference type="GO" id="GO:0042973">
    <property type="term" value="F:glucan endo-1,3-beta-D-glucosidase activity"/>
    <property type="evidence" value="ECO:0007669"/>
    <property type="project" value="UniProtKB-EC"/>
</dbReference>
<dbReference type="InterPro" id="IPR050732">
    <property type="entry name" value="Beta-glucan_modifiers"/>
</dbReference>
<evidence type="ECO:0000256" key="1">
    <source>
        <dbReference type="ARBA" id="ARBA00000382"/>
    </source>
</evidence>
<dbReference type="PANTHER" id="PTHR16631">
    <property type="entry name" value="GLUCAN 1,3-BETA-GLUCOSIDASE"/>
    <property type="match status" value="1"/>
</dbReference>
<dbReference type="EC" id="3.2.1.39" evidence="3"/>
<evidence type="ECO:0000256" key="14">
    <source>
        <dbReference type="SAM" id="SignalP"/>
    </source>
</evidence>
<dbReference type="PROSITE" id="PS50231">
    <property type="entry name" value="RICIN_B_LECTIN"/>
    <property type="match status" value="2"/>
</dbReference>
<evidence type="ECO:0000256" key="11">
    <source>
        <dbReference type="ARBA" id="ARBA00037649"/>
    </source>
</evidence>
<accession>A0A485KLG3</accession>
<dbReference type="GO" id="GO:0005886">
    <property type="term" value="C:plasma membrane"/>
    <property type="evidence" value="ECO:0007669"/>
    <property type="project" value="UniProtKB-SubCell"/>
</dbReference>
<keyword evidence="6" id="KW-0472">Membrane</keyword>
<keyword evidence="5" id="KW-0378">Hydrolase</keyword>
<evidence type="ECO:0000256" key="9">
    <source>
        <dbReference type="ARBA" id="ARBA00023316"/>
    </source>
</evidence>
<evidence type="ECO:0000256" key="2">
    <source>
        <dbReference type="ARBA" id="ARBA00004236"/>
    </source>
</evidence>
<dbReference type="SMART" id="SM00458">
    <property type="entry name" value="RICIN"/>
    <property type="match status" value="2"/>
</dbReference>
<proteinExistence type="predicted"/>
<evidence type="ECO:0000259" key="15">
    <source>
        <dbReference type="SMART" id="SM00458"/>
    </source>
</evidence>
<evidence type="ECO:0000256" key="4">
    <source>
        <dbReference type="ARBA" id="ARBA00022475"/>
    </source>
</evidence>
<keyword evidence="7" id="KW-0325">Glycoprotein</keyword>
<dbReference type="EMBL" id="CAADRA010005138">
    <property type="protein sequence ID" value="VFT85805.1"/>
    <property type="molecule type" value="Genomic_DNA"/>
</dbReference>
<comment type="catalytic activity">
    <reaction evidence="1">
        <text>Hydrolysis of (1-&gt;3)-beta-D-glucosidic linkages in (1-&gt;3)-beta-D-glucans.</text>
        <dbReference type="EC" id="3.2.1.39"/>
    </reaction>
</comment>
<keyword evidence="10" id="KW-0624">Polysaccharide degradation</keyword>
<dbReference type="InterPro" id="IPR035992">
    <property type="entry name" value="Ricin_B-like_lectins"/>
</dbReference>
<dbReference type="PANTHER" id="PTHR16631:SF17">
    <property type="entry name" value="GLUCAN ENDO-1,3-BETA-GLUCOSIDASE BTGC"/>
    <property type="match status" value="1"/>
</dbReference>
<feature type="chain" id="PRO_5036355423" description="glucan endo-1,3-beta-D-glucosidase" evidence="14">
    <location>
        <begin position="20"/>
        <end position="632"/>
    </location>
</feature>
<evidence type="ECO:0000256" key="3">
    <source>
        <dbReference type="ARBA" id="ARBA00012780"/>
    </source>
</evidence>
<dbReference type="SUPFAM" id="SSF51445">
    <property type="entry name" value="(Trans)glycosidases"/>
    <property type="match status" value="1"/>
</dbReference>
<dbReference type="SUPFAM" id="SSF50370">
    <property type="entry name" value="Ricin B-like lectins"/>
    <property type="match status" value="2"/>
</dbReference>
<comment type="function">
    <text evidence="11">Glucanases play a role in cell expansion during growth, in cell-cell fusion during mating, and in spore release during sporulation. This enzyme may be involved in beta-glucan degradation. Active on laminarin and lichenan.</text>
</comment>
<dbReference type="InterPro" id="IPR017853">
    <property type="entry name" value="GH"/>
</dbReference>
<dbReference type="EMBL" id="VJMH01005117">
    <property type="protein sequence ID" value="KAF0700585.1"/>
    <property type="molecule type" value="Genomic_DNA"/>
</dbReference>
<name>A0A485KLG3_9STRA</name>
<dbReference type="OrthoDB" id="77201at2759"/>
<dbReference type="CDD" id="cd00161">
    <property type="entry name" value="beta-trefoil_Ricin-like"/>
    <property type="match status" value="1"/>
</dbReference>
<dbReference type="AlphaFoldDB" id="A0A485KLG3"/>
<evidence type="ECO:0000256" key="10">
    <source>
        <dbReference type="ARBA" id="ARBA00023326"/>
    </source>
</evidence>
<keyword evidence="14" id="KW-0732">Signal</keyword>
<keyword evidence="8" id="KW-0119">Carbohydrate metabolism</keyword>
<feature type="domain" description="Ricin B lectin" evidence="15">
    <location>
        <begin position="357"/>
        <end position="478"/>
    </location>
</feature>
<evidence type="ECO:0000256" key="13">
    <source>
        <dbReference type="ARBA" id="ARBA00043078"/>
    </source>
</evidence>
<dbReference type="GO" id="GO:0071555">
    <property type="term" value="P:cell wall organization"/>
    <property type="evidence" value="ECO:0007669"/>
    <property type="project" value="UniProtKB-KW"/>
</dbReference>
<organism evidence="17 18">
    <name type="scientific">Aphanomyces stellatus</name>
    <dbReference type="NCBI Taxonomy" id="120398"/>
    <lineage>
        <taxon>Eukaryota</taxon>
        <taxon>Sar</taxon>
        <taxon>Stramenopiles</taxon>
        <taxon>Oomycota</taxon>
        <taxon>Saprolegniomycetes</taxon>
        <taxon>Saprolegniales</taxon>
        <taxon>Verrucalvaceae</taxon>
        <taxon>Aphanomyces</taxon>
    </lineage>
</organism>
<evidence type="ECO:0000256" key="8">
    <source>
        <dbReference type="ARBA" id="ARBA00023277"/>
    </source>
</evidence>
<evidence type="ECO:0000313" key="17">
    <source>
        <dbReference type="EMBL" id="VFT85805.1"/>
    </source>
</evidence>